<proteinExistence type="predicted"/>
<protein>
    <submittedName>
        <fullName evidence="1">STAS/SEC14 domain-containing protein</fullName>
    </submittedName>
</protein>
<comment type="caution">
    <text evidence="1">The sequence shown here is derived from an EMBL/GenBank/DDBJ whole genome shotgun (WGS) entry which is preliminary data.</text>
</comment>
<sequence>MNDYATIDESEFPLIRIRFTGEKSTDENFQRYLFQTRDCYRHKKKLAIIFDAREAGIPALSHQRMQADWLRENRGLMQDYCQGTAYVIPNKVIRAVLRVIFSLQKQPVPYKIFEKEAEAEKWVRGLGLF</sequence>
<dbReference type="EMBL" id="JAHVHP010000001">
    <property type="protein sequence ID" value="MBY5949616.1"/>
    <property type="molecule type" value="Genomic_DNA"/>
</dbReference>
<dbReference type="Pfam" id="PF11964">
    <property type="entry name" value="SpoIIAA-like"/>
    <property type="match status" value="1"/>
</dbReference>
<gene>
    <name evidence="1" type="ORF">KUV23_01465</name>
</gene>
<evidence type="ECO:0000313" key="1">
    <source>
        <dbReference type="EMBL" id="MBY5949616.1"/>
    </source>
</evidence>
<reference evidence="1 2" key="1">
    <citation type="submission" date="2021-06" db="EMBL/GenBank/DDBJ databases">
        <title>44 bacteria genomes isolated from Dapeng, Shenzhen.</title>
        <authorList>
            <person name="Zheng W."/>
            <person name="Yu S."/>
            <person name="Huang Y."/>
        </authorList>
    </citation>
    <scope>NUCLEOTIDE SEQUENCE [LARGE SCALE GENOMIC DNA]</scope>
    <source>
        <strain evidence="1 2">DP5N14-6</strain>
    </source>
</reference>
<keyword evidence="2" id="KW-1185">Reference proteome</keyword>
<accession>A0ABS7MZX8</accession>
<evidence type="ECO:0000313" key="2">
    <source>
        <dbReference type="Proteomes" id="UP000766609"/>
    </source>
</evidence>
<dbReference type="RefSeq" id="WP_222582815.1">
    <property type="nucleotide sequence ID" value="NZ_JAHVHP010000001.1"/>
</dbReference>
<dbReference type="Proteomes" id="UP000766609">
    <property type="component" value="Unassembled WGS sequence"/>
</dbReference>
<name>A0ABS7MZX8_9BACT</name>
<dbReference type="InterPro" id="IPR021866">
    <property type="entry name" value="SpoIIAA-like"/>
</dbReference>
<organism evidence="1 2">
    <name type="scientific">Algoriphagus marincola</name>
    <dbReference type="NCBI Taxonomy" id="264027"/>
    <lineage>
        <taxon>Bacteria</taxon>
        <taxon>Pseudomonadati</taxon>
        <taxon>Bacteroidota</taxon>
        <taxon>Cytophagia</taxon>
        <taxon>Cytophagales</taxon>
        <taxon>Cyclobacteriaceae</taxon>
        <taxon>Algoriphagus</taxon>
    </lineage>
</organism>